<evidence type="ECO:0008006" key="4">
    <source>
        <dbReference type="Google" id="ProtNLM"/>
    </source>
</evidence>
<evidence type="ECO:0000313" key="2">
    <source>
        <dbReference type="EMBL" id="UWN56542.1"/>
    </source>
</evidence>
<feature type="transmembrane region" description="Helical" evidence="1">
    <location>
        <begin position="180"/>
        <end position="196"/>
    </location>
</feature>
<evidence type="ECO:0000256" key="1">
    <source>
        <dbReference type="SAM" id="Phobius"/>
    </source>
</evidence>
<dbReference type="GeneID" id="82891609"/>
<keyword evidence="1" id="KW-0472">Membrane</keyword>
<organism evidence="2 3">
    <name type="scientific">Alistipes ihumii AP11</name>
    <dbReference type="NCBI Taxonomy" id="1211813"/>
    <lineage>
        <taxon>Bacteria</taxon>
        <taxon>Pseudomonadati</taxon>
        <taxon>Bacteroidota</taxon>
        <taxon>Bacteroidia</taxon>
        <taxon>Bacteroidales</taxon>
        <taxon>Rikenellaceae</taxon>
        <taxon>Alistipes</taxon>
    </lineage>
</organism>
<protein>
    <recommendedName>
        <fullName evidence="4">Oligosaccharide repeat unit polymerase</fullName>
    </recommendedName>
</protein>
<sequence length="459" mass="52231">MNITLSGAVCILLFAALVFRCKFRLYALVTMPLCMILLRHFQFFSFYERLDLMLDVDILLLISLCVFLMGYAFGKRLRAGRIERFYSGLSRCVLTDDRIFVSPRAVATYFWVTVFYCAFDLWLNTLLYGSLESALIRFYAKPTADDFPTILHTIQGFLFKALVVFVFVFRFYLNKLHHRSALFGLTVLLLVLIAVPKGSRGAAVAPFMMLVMADFFSFTFQKGMSIRGKVREYVAIGCISVFLILTLTVIRNIDFDEIEDVYSAVSELNMGDASDSYSQGEGEMLLEDVQRCYTEFGNRVDFLSPFYTLETLVLAPIPRVLMPQKKVSFGYVFNEVKMGGTNLNHPENLVYHGAVGWAAGLAGEGWANGGLFGVVFYALLFGIYSGFCAKMYYHLLTCATPLALLFSLLFFQMSFSFIRGDLLAGYVQGLYPLLILTFLFWTIKHFKKYRIRFKLSPTT</sequence>
<evidence type="ECO:0000313" key="3">
    <source>
        <dbReference type="Proteomes" id="UP001059295"/>
    </source>
</evidence>
<keyword evidence="3" id="KW-1185">Reference proteome</keyword>
<dbReference type="Proteomes" id="UP001059295">
    <property type="component" value="Chromosome"/>
</dbReference>
<keyword evidence="1" id="KW-1133">Transmembrane helix</keyword>
<dbReference type="RefSeq" id="WP_019246763.1">
    <property type="nucleotide sequence ID" value="NZ_CAPH01000018.1"/>
</dbReference>
<accession>A0ABY5UX33</accession>
<feature type="transmembrane region" description="Helical" evidence="1">
    <location>
        <begin position="423"/>
        <end position="443"/>
    </location>
</feature>
<feature type="transmembrane region" description="Helical" evidence="1">
    <location>
        <begin position="233"/>
        <end position="253"/>
    </location>
</feature>
<proteinExistence type="predicted"/>
<feature type="transmembrane region" description="Helical" evidence="1">
    <location>
        <begin position="365"/>
        <end position="384"/>
    </location>
</feature>
<gene>
    <name evidence="2" type="ORF">NQ491_07705</name>
</gene>
<feature type="transmembrane region" description="Helical" evidence="1">
    <location>
        <begin position="52"/>
        <end position="74"/>
    </location>
</feature>
<keyword evidence="1" id="KW-0812">Transmembrane</keyword>
<name>A0ABY5UX33_9BACT</name>
<feature type="transmembrane region" description="Helical" evidence="1">
    <location>
        <begin position="149"/>
        <end position="173"/>
    </location>
</feature>
<dbReference type="EMBL" id="CP102294">
    <property type="protein sequence ID" value="UWN56542.1"/>
    <property type="molecule type" value="Genomic_DNA"/>
</dbReference>
<feature type="transmembrane region" description="Helical" evidence="1">
    <location>
        <begin position="108"/>
        <end position="129"/>
    </location>
</feature>
<reference evidence="2" key="1">
    <citation type="journal article" date="2022" name="Cell">
        <title>Design, construction, and in vivo augmentation of a complex gut microbiome.</title>
        <authorList>
            <person name="Cheng A.G."/>
            <person name="Ho P.Y."/>
            <person name="Aranda-Diaz A."/>
            <person name="Jain S."/>
            <person name="Yu F.B."/>
            <person name="Meng X."/>
            <person name="Wang M."/>
            <person name="Iakiviak M."/>
            <person name="Nagashima K."/>
            <person name="Zhao A."/>
            <person name="Murugkar P."/>
            <person name="Patil A."/>
            <person name="Atabakhsh K."/>
            <person name="Weakley A."/>
            <person name="Yan J."/>
            <person name="Brumbaugh A.R."/>
            <person name="Higginbottom S."/>
            <person name="Dimas A."/>
            <person name="Shiver A.L."/>
            <person name="Deutschbauer A."/>
            <person name="Neff N."/>
            <person name="Sonnenburg J.L."/>
            <person name="Huang K.C."/>
            <person name="Fischbach M.A."/>
        </authorList>
    </citation>
    <scope>NUCLEOTIDE SEQUENCE</scope>
    <source>
        <strain evidence="2">AP11</strain>
    </source>
</reference>
<feature type="transmembrane region" description="Helical" evidence="1">
    <location>
        <begin position="391"/>
        <end position="411"/>
    </location>
</feature>
<feature type="transmembrane region" description="Helical" evidence="1">
    <location>
        <begin position="202"/>
        <end position="221"/>
    </location>
</feature>